<sequence length="316" mass="34426">MFFRPSILIAACLAMQPVAAHAELPDAARTMIENAIATGDAAKVDAVISVARSSFPEDAAEIGALESGWKAAKAERDAAAEEARLAKIENAGMFELWKGEGELGGFQSSGNTDSVGIAASLKLKREGIDWSHRLQARVDYQRQNGTTSREQYLFSYEPRWQFNERMFVYGLAQFESDKIQGFSGRYAASGGVGYKLVDSGDLSLSVKAGPAYRVTEYTDGRTESRIAALAGLDFDWKVFERLTFSQDANALAETGGEAQLIVDGSNTSLTFVSGLDFKVTNRLRSRLSYQLDYDSNPPVGKVSTDTLTRATLIYGF</sequence>
<dbReference type="AlphaFoldDB" id="A0A844XWJ4"/>
<feature type="signal peptide" evidence="1">
    <location>
        <begin position="1"/>
        <end position="22"/>
    </location>
</feature>
<name>A0A844XWJ4_9SPHN</name>
<dbReference type="Pfam" id="PF04338">
    <property type="entry name" value="DUF481"/>
    <property type="match status" value="1"/>
</dbReference>
<keyword evidence="1" id="KW-0732">Signal</keyword>
<dbReference type="InterPro" id="IPR036709">
    <property type="entry name" value="Autotransporte_beta_dom_sf"/>
</dbReference>
<evidence type="ECO:0000313" key="3">
    <source>
        <dbReference type="Proteomes" id="UP000444185"/>
    </source>
</evidence>
<protein>
    <submittedName>
        <fullName evidence="2">DUF481 domain-containing protein</fullName>
    </submittedName>
</protein>
<dbReference type="InterPro" id="IPR007433">
    <property type="entry name" value="DUF481"/>
</dbReference>
<accession>A0A844XWJ4</accession>
<proteinExistence type="predicted"/>
<dbReference type="EMBL" id="WTYF01000004">
    <property type="protein sequence ID" value="MXO50241.1"/>
    <property type="molecule type" value="Genomic_DNA"/>
</dbReference>
<evidence type="ECO:0000256" key="1">
    <source>
        <dbReference type="SAM" id="SignalP"/>
    </source>
</evidence>
<feature type="chain" id="PRO_5032949318" evidence="1">
    <location>
        <begin position="23"/>
        <end position="316"/>
    </location>
</feature>
<organism evidence="2 3">
    <name type="scientific">Qipengyuania gaetbuli</name>
    <dbReference type="NCBI Taxonomy" id="266952"/>
    <lineage>
        <taxon>Bacteria</taxon>
        <taxon>Pseudomonadati</taxon>
        <taxon>Pseudomonadota</taxon>
        <taxon>Alphaproteobacteria</taxon>
        <taxon>Sphingomonadales</taxon>
        <taxon>Erythrobacteraceae</taxon>
        <taxon>Qipengyuania</taxon>
    </lineage>
</organism>
<dbReference type="RefSeq" id="WP_160606742.1">
    <property type="nucleotide sequence ID" value="NZ_WTYF01000004.1"/>
</dbReference>
<evidence type="ECO:0000313" key="2">
    <source>
        <dbReference type="EMBL" id="MXO50241.1"/>
    </source>
</evidence>
<dbReference type="OrthoDB" id="7341471at2"/>
<comment type="caution">
    <text evidence="2">The sequence shown here is derived from an EMBL/GenBank/DDBJ whole genome shotgun (WGS) entry which is preliminary data.</text>
</comment>
<reference evidence="2 3" key="1">
    <citation type="submission" date="2019-12" db="EMBL/GenBank/DDBJ databases">
        <title>Genomic-based taxomic classification of the family Erythrobacteraceae.</title>
        <authorList>
            <person name="Xu L."/>
        </authorList>
    </citation>
    <scope>NUCLEOTIDE SEQUENCE [LARGE SCALE GENOMIC DNA]</scope>
    <source>
        <strain evidence="2 3">DSM 16225</strain>
    </source>
</reference>
<keyword evidence="3" id="KW-1185">Reference proteome</keyword>
<dbReference type="Proteomes" id="UP000444185">
    <property type="component" value="Unassembled WGS sequence"/>
</dbReference>
<gene>
    <name evidence="2" type="ORF">GRI42_02865</name>
</gene>
<dbReference type="SUPFAM" id="SSF103515">
    <property type="entry name" value="Autotransporter"/>
    <property type="match status" value="1"/>
</dbReference>